<dbReference type="EMBL" id="JBHSOH010000003">
    <property type="protein sequence ID" value="MFC5846896.1"/>
    <property type="molecule type" value="Genomic_DNA"/>
</dbReference>
<dbReference type="Proteomes" id="UP001595979">
    <property type="component" value="Unassembled WGS sequence"/>
</dbReference>
<comment type="caution">
    <text evidence="1">The sequence shown here is derived from an EMBL/GenBank/DDBJ whole genome shotgun (WGS) entry which is preliminary data.</text>
</comment>
<accession>A0ABW1DGT3</accession>
<gene>
    <name evidence="1" type="ORF">ACFPQ6_01115</name>
</gene>
<evidence type="ECO:0000313" key="2">
    <source>
        <dbReference type="Proteomes" id="UP001595979"/>
    </source>
</evidence>
<protein>
    <submittedName>
        <fullName evidence="1">Uncharacterized protein</fullName>
    </submittedName>
</protein>
<organism evidence="1 2">
    <name type="scientific">Deinococcus petrolearius</name>
    <dbReference type="NCBI Taxonomy" id="1751295"/>
    <lineage>
        <taxon>Bacteria</taxon>
        <taxon>Thermotogati</taxon>
        <taxon>Deinococcota</taxon>
        <taxon>Deinococci</taxon>
        <taxon>Deinococcales</taxon>
        <taxon>Deinococcaceae</taxon>
        <taxon>Deinococcus</taxon>
    </lineage>
</organism>
<evidence type="ECO:0000313" key="1">
    <source>
        <dbReference type="EMBL" id="MFC5846896.1"/>
    </source>
</evidence>
<reference evidence="2" key="1">
    <citation type="journal article" date="2019" name="Int. J. Syst. Evol. Microbiol.">
        <title>The Global Catalogue of Microorganisms (GCM) 10K type strain sequencing project: providing services to taxonomists for standard genome sequencing and annotation.</title>
        <authorList>
            <consortium name="The Broad Institute Genomics Platform"/>
            <consortium name="The Broad Institute Genome Sequencing Center for Infectious Disease"/>
            <person name="Wu L."/>
            <person name="Ma J."/>
        </authorList>
    </citation>
    <scope>NUCLEOTIDE SEQUENCE [LARGE SCALE GENOMIC DNA]</scope>
    <source>
        <strain evidence="2">CGMCC 1.15053</strain>
    </source>
</reference>
<name>A0ABW1DGT3_9DEIO</name>
<keyword evidence="2" id="KW-1185">Reference proteome</keyword>
<dbReference type="RefSeq" id="WP_380045489.1">
    <property type="nucleotide sequence ID" value="NZ_JBHSOH010000003.1"/>
</dbReference>
<sequence length="238" mass="25838">MTAPRFLLVPVLALLSALTVAGTALPVASSPPLPLSRLAGLLPAVGEVAQVMRLETRLTIVDLQQRVIEVGGSPDALRTVLASKARGELPVYDARLGISKEEFGRYLAFQPVPIPTGKTVKMPVIREPSRVTLGDAPGLNGLLRGLSFDLKTGDLRVPEGFTFRPTTVQASSAPDRTVDIRGGYQWNLRGHNPDTQNGIRGQFNLYQLGSGQIMLTYKRTSLVRGVFNEGELILRYDH</sequence>
<proteinExistence type="predicted"/>